<dbReference type="HOGENOM" id="CLU_166195_0_0_7"/>
<organism evidence="2 3">
    <name type="scientific">Myxococcus xanthus (strain DK1622)</name>
    <dbReference type="NCBI Taxonomy" id="246197"/>
    <lineage>
        <taxon>Bacteria</taxon>
        <taxon>Pseudomonadati</taxon>
        <taxon>Myxococcota</taxon>
        <taxon>Myxococcia</taxon>
        <taxon>Myxococcales</taxon>
        <taxon>Cystobacterineae</taxon>
        <taxon>Myxococcaceae</taxon>
        <taxon>Myxococcus</taxon>
    </lineage>
</organism>
<keyword evidence="1" id="KW-0472">Membrane</keyword>
<feature type="transmembrane region" description="Helical" evidence="1">
    <location>
        <begin position="102"/>
        <end position="121"/>
    </location>
</feature>
<proteinExistence type="predicted"/>
<name>Q1DF96_MYXXD</name>
<gene>
    <name evidence="2" type="ordered locus">MXAN_0406</name>
</gene>
<keyword evidence="1" id="KW-1133">Transmembrane helix</keyword>
<protein>
    <submittedName>
        <fullName evidence="2">Uncharacterized protein</fullName>
    </submittedName>
</protein>
<feature type="transmembrane region" description="Helical" evidence="1">
    <location>
        <begin position="63"/>
        <end position="81"/>
    </location>
</feature>
<dbReference type="EMBL" id="CP000113">
    <property type="protein sequence ID" value="ABF86322.1"/>
    <property type="molecule type" value="Genomic_DNA"/>
</dbReference>
<accession>Q1DF96</accession>
<evidence type="ECO:0000256" key="1">
    <source>
        <dbReference type="SAM" id="Phobius"/>
    </source>
</evidence>
<feature type="transmembrane region" description="Helical" evidence="1">
    <location>
        <begin position="35"/>
        <end position="57"/>
    </location>
</feature>
<dbReference type="KEGG" id="mxa:MXAN_0406"/>
<keyword evidence="3" id="KW-1185">Reference proteome</keyword>
<dbReference type="STRING" id="246197.MXAN_0406"/>
<evidence type="ECO:0000313" key="3">
    <source>
        <dbReference type="Proteomes" id="UP000002402"/>
    </source>
</evidence>
<reference evidence="2 3" key="1">
    <citation type="journal article" date="2006" name="Proc. Natl. Acad. Sci. U.S.A.">
        <title>Evolution of sensory complexity recorded in a myxobacterial genome.</title>
        <authorList>
            <person name="Goldman B.S."/>
            <person name="Nierman W.C."/>
            <person name="Kaiser D."/>
            <person name="Slater S.C."/>
            <person name="Durkin A.S."/>
            <person name="Eisen J.A."/>
            <person name="Ronning C.M."/>
            <person name="Barbazuk W.B."/>
            <person name="Blanchard M."/>
            <person name="Field C."/>
            <person name="Halling C."/>
            <person name="Hinkle G."/>
            <person name="Iartchuk O."/>
            <person name="Kim H.S."/>
            <person name="Mackenzie C."/>
            <person name="Madupu R."/>
            <person name="Miller N."/>
            <person name="Shvartsbeyn A."/>
            <person name="Sullivan S.A."/>
            <person name="Vaudin M."/>
            <person name="Wiegand R."/>
            <person name="Kaplan H.B."/>
        </authorList>
    </citation>
    <scope>NUCLEOTIDE SEQUENCE [LARGE SCALE GENOMIC DNA]</scope>
    <source>
        <strain evidence="3">DK1622</strain>
    </source>
</reference>
<sequence length="127" mass="14314">MSTQPTVACHAPVEVRRWRSALARRDSRAVDTRRVYPRFAIASLLGNVAFLASWGVVLMRPSGWQVVGPLLLLMFLVLRVGGMWLFASRHPEEERPRMRRTATLTTVLALIAVGIWVYTVLQGPRGF</sequence>
<keyword evidence="1" id="KW-0812">Transmembrane</keyword>
<dbReference type="AlphaFoldDB" id="Q1DF96"/>
<dbReference type="Proteomes" id="UP000002402">
    <property type="component" value="Chromosome"/>
</dbReference>
<evidence type="ECO:0000313" key="2">
    <source>
        <dbReference type="EMBL" id="ABF86322.1"/>
    </source>
</evidence>
<dbReference type="EnsemblBacteria" id="ABF86322">
    <property type="protein sequence ID" value="ABF86322"/>
    <property type="gene ID" value="MXAN_0406"/>
</dbReference>